<accession>A0AAV4FQD5</accession>
<dbReference type="Proteomes" id="UP000762676">
    <property type="component" value="Unassembled WGS sequence"/>
</dbReference>
<sequence>MNGHFSFVFANCQISNPTTVLTREISMAGTIAMPILRGPCGVTHACSAVVTRPASLLLPVARRPFRFVEERQSRTITLEIGFDAVRYQGE</sequence>
<organism evidence="1 2">
    <name type="scientific">Elysia marginata</name>
    <dbReference type="NCBI Taxonomy" id="1093978"/>
    <lineage>
        <taxon>Eukaryota</taxon>
        <taxon>Metazoa</taxon>
        <taxon>Spiralia</taxon>
        <taxon>Lophotrochozoa</taxon>
        <taxon>Mollusca</taxon>
        <taxon>Gastropoda</taxon>
        <taxon>Heterobranchia</taxon>
        <taxon>Euthyneura</taxon>
        <taxon>Panpulmonata</taxon>
        <taxon>Sacoglossa</taxon>
        <taxon>Placobranchoidea</taxon>
        <taxon>Plakobranchidae</taxon>
        <taxon>Elysia</taxon>
    </lineage>
</organism>
<comment type="caution">
    <text evidence="1">The sequence shown here is derived from an EMBL/GenBank/DDBJ whole genome shotgun (WGS) entry which is preliminary data.</text>
</comment>
<gene>
    <name evidence="1" type="ORF">ElyMa_005770500</name>
</gene>
<keyword evidence="2" id="KW-1185">Reference proteome</keyword>
<reference evidence="1 2" key="1">
    <citation type="journal article" date="2021" name="Elife">
        <title>Chloroplast acquisition without the gene transfer in kleptoplastic sea slugs, Plakobranchus ocellatus.</title>
        <authorList>
            <person name="Maeda T."/>
            <person name="Takahashi S."/>
            <person name="Yoshida T."/>
            <person name="Shimamura S."/>
            <person name="Takaki Y."/>
            <person name="Nagai Y."/>
            <person name="Toyoda A."/>
            <person name="Suzuki Y."/>
            <person name="Arimoto A."/>
            <person name="Ishii H."/>
            <person name="Satoh N."/>
            <person name="Nishiyama T."/>
            <person name="Hasebe M."/>
            <person name="Maruyama T."/>
            <person name="Minagawa J."/>
            <person name="Obokata J."/>
            <person name="Shigenobu S."/>
        </authorList>
    </citation>
    <scope>NUCLEOTIDE SEQUENCE [LARGE SCALE GENOMIC DNA]</scope>
</reference>
<evidence type="ECO:0000313" key="2">
    <source>
        <dbReference type="Proteomes" id="UP000762676"/>
    </source>
</evidence>
<dbReference type="AlphaFoldDB" id="A0AAV4FQD5"/>
<name>A0AAV4FQD5_9GAST</name>
<evidence type="ECO:0000313" key="1">
    <source>
        <dbReference type="EMBL" id="GFR75131.1"/>
    </source>
</evidence>
<proteinExistence type="predicted"/>
<dbReference type="EMBL" id="BMAT01011569">
    <property type="protein sequence ID" value="GFR75131.1"/>
    <property type="molecule type" value="Genomic_DNA"/>
</dbReference>
<protein>
    <submittedName>
        <fullName evidence="1">Uncharacterized protein</fullName>
    </submittedName>
</protein>